<dbReference type="EMBL" id="AP014936">
    <property type="protein sequence ID" value="BAU49265.1"/>
    <property type="molecule type" value="Genomic_DNA"/>
</dbReference>
<organism evidence="3 4">
    <name type="scientific">Sulfurifustis variabilis</name>
    <dbReference type="NCBI Taxonomy" id="1675686"/>
    <lineage>
        <taxon>Bacteria</taxon>
        <taxon>Pseudomonadati</taxon>
        <taxon>Pseudomonadota</taxon>
        <taxon>Gammaproteobacteria</taxon>
        <taxon>Acidiferrobacterales</taxon>
        <taxon>Acidiferrobacteraceae</taxon>
        <taxon>Sulfurifustis</taxon>
    </lineage>
</organism>
<dbReference type="RefSeq" id="WP_148665478.1">
    <property type="nucleotide sequence ID" value="NZ_AP014936.1"/>
</dbReference>
<accession>A0A1B4V735</accession>
<feature type="compositionally biased region" description="Gly residues" evidence="1">
    <location>
        <begin position="230"/>
        <end position="247"/>
    </location>
</feature>
<dbReference type="Proteomes" id="UP000218899">
    <property type="component" value="Chromosome"/>
</dbReference>
<proteinExistence type="predicted"/>
<dbReference type="KEGG" id="sva:SVA_2717"/>
<protein>
    <recommendedName>
        <fullName evidence="5">Zinc resistance-associated protein</fullName>
    </recommendedName>
</protein>
<evidence type="ECO:0008006" key="5">
    <source>
        <dbReference type="Google" id="ProtNLM"/>
    </source>
</evidence>
<evidence type="ECO:0000313" key="4">
    <source>
        <dbReference type="Proteomes" id="UP000218899"/>
    </source>
</evidence>
<gene>
    <name evidence="3" type="ORF">SVA_2717</name>
</gene>
<evidence type="ECO:0000313" key="3">
    <source>
        <dbReference type="EMBL" id="BAU49265.1"/>
    </source>
</evidence>
<feature type="region of interest" description="Disordered" evidence="1">
    <location>
        <begin position="229"/>
        <end position="265"/>
    </location>
</feature>
<reference evidence="3 4" key="1">
    <citation type="submission" date="2015-08" db="EMBL/GenBank/DDBJ databases">
        <title>Complete genome sequence of Sulfurifustis variabilis.</title>
        <authorList>
            <person name="Miura A."/>
            <person name="Kojima H."/>
            <person name="Fukui M."/>
        </authorList>
    </citation>
    <scope>NUCLEOTIDE SEQUENCE [LARGE SCALE GENOMIC DNA]</scope>
    <source>
        <strain evidence="4">skN76</strain>
    </source>
</reference>
<dbReference type="AlphaFoldDB" id="A0A1B4V735"/>
<feature type="signal peptide" evidence="2">
    <location>
        <begin position="1"/>
        <end position="27"/>
    </location>
</feature>
<name>A0A1B4V735_9GAMM</name>
<keyword evidence="4" id="KW-1185">Reference proteome</keyword>
<dbReference type="OrthoDB" id="6174033at2"/>
<keyword evidence="2" id="KW-0732">Signal</keyword>
<dbReference type="Gene3D" id="1.20.120.1490">
    <property type="match status" value="1"/>
</dbReference>
<feature type="compositionally biased region" description="Gly residues" evidence="1">
    <location>
        <begin position="255"/>
        <end position="265"/>
    </location>
</feature>
<dbReference type="InterPro" id="IPR012899">
    <property type="entry name" value="LTXXQ"/>
</dbReference>
<evidence type="ECO:0000256" key="2">
    <source>
        <dbReference type="SAM" id="SignalP"/>
    </source>
</evidence>
<sequence length="265" mass="27756">MTWKTSFQVRPIPRAAALALLLAPAVAFPQAGMMSEEGTAPVTGEYAPGYGYGYGPGWGMGPGMMGPGMMGPGMMGQGGWGMGPGMGMMGPGMMGPGMMGQGGWGMSPGMGMGPGMMGGMGMGWGPGTGAGPFAMLDLSDEQRQRIAKIQEDVRKRHWNTQGKILEEQARLSELYGAEKPDAKQIGQAYGNIAKLQQEIIEGNVQAQNQMLDVLTKEQREQLTQWRRGMARGGMGPRGYGPGRGMGPGMMYRGTPPGGGSPSGSQ</sequence>
<dbReference type="Pfam" id="PF07813">
    <property type="entry name" value="LTXXQ"/>
    <property type="match status" value="1"/>
</dbReference>
<evidence type="ECO:0000256" key="1">
    <source>
        <dbReference type="SAM" id="MobiDB-lite"/>
    </source>
</evidence>
<feature type="chain" id="PRO_5008571399" description="Zinc resistance-associated protein" evidence="2">
    <location>
        <begin position="28"/>
        <end position="265"/>
    </location>
</feature>
<dbReference type="GO" id="GO:0042597">
    <property type="term" value="C:periplasmic space"/>
    <property type="evidence" value="ECO:0007669"/>
    <property type="project" value="InterPro"/>
</dbReference>